<evidence type="ECO:0000313" key="1">
    <source>
        <dbReference type="EMBL" id="MEA5669517.1"/>
    </source>
</evidence>
<feature type="non-terminal residue" evidence="1">
    <location>
        <position position="91"/>
    </location>
</feature>
<proteinExistence type="predicted"/>
<evidence type="ECO:0000313" key="2">
    <source>
        <dbReference type="Proteomes" id="UP001301653"/>
    </source>
</evidence>
<evidence type="ECO:0008006" key="3">
    <source>
        <dbReference type="Google" id="ProtNLM"/>
    </source>
</evidence>
<name>A0ABU5V827_9GAMM</name>
<comment type="caution">
    <text evidence="1">The sequence shown here is derived from an EMBL/GenBank/DDBJ whole genome shotgun (WGS) entry which is preliminary data.</text>
</comment>
<organism evidence="1 2">
    <name type="scientific">Stenotrophomonas capsici</name>
    <dbReference type="NCBI Taxonomy" id="3110230"/>
    <lineage>
        <taxon>Bacteria</taxon>
        <taxon>Pseudomonadati</taxon>
        <taxon>Pseudomonadota</taxon>
        <taxon>Gammaproteobacteria</taxon>
        <taxon>Lysobacterales</taxon>
        <taxon>Lysobacteraceae</taxon>
        <taxon>Stenotrophomonas</taxon>
    </lineage>
</organism>
<reference evidence="1 2" key="1">
    <citation type="submission" date="2023-12" db="EMBL/GenBank/DDBJ databases">
        <title>Stenotrophomonas guangdongensis sp. nov., isolated from wilted pepper plants (Capsicum annuum).</title>
        <authorList>
            <person name="Qiu M."/>
            <person name="Li Y."/>
            <person name="Liu Q."/>
            <person name="Zhang X."/>
            <person name="Huang Y."/>
            <person name="Guo R."/>
            <person name="Hu M."/>
            <person name="Zhou J."/>
            <person name="Zhou X."/>
        </authorList>
    </citation>
    <scope>NUCLEOTIDE SEQUENCE [LARGE SCALE GENOMIC DNA]</scope>
    <source>
        <strain evidence="1 2">MH1</strain>
    </source>
</reference>
<dbReference type="Proteomes" id="UP001301653">
    <property type="component" value="Unassembled WGS sequence"/>
</dbReference>
<keyword evidence="2" id="KW-1185">Reference proteome</keyword>
<accession>A0ABU5V827</accession>
<sequence>MTVLVEVNFGVCVIGVVTVGAQSAATAQAPGVSVVIAAVLMTLPASASACSTVYEPVRVQLAPGASVAQEVLDGVSRVSLTTTLVSVALPL</sequence>
<dbReference type="EMBL" id="JAYFUH010000259">
    <property type="protein sequence ID" value="MEA5669517.1"/>
    <property type="molecule type" value="Genomic_DNA"/>
</dbReference>
<protein>
    <recommendedName>
        <fullName evidence="3">Secreted protein</fullName>
    </recommendedName>
</protein>
<gene>
    <name evidence="1" type="ORF">VA603_18460</name>
</gene>